<proteinExistence type="predicted"/>
<organism evidence="1 2">
    <name type="scientific">Halolamina salina</name>
    <dbReference type="NCBI Taxonomy" id="1220023"/>
    <lineage>
        <taxon>Archaea</taxon>
        <taxon>Methanobacteriati</taxon>
        <taxon>Methanobacteriota</taxon>
        <taxon>Stenosarchaea group</taxon>
        <taxon>Halobacteria</taxon>
        <taxon>Halobacteriales</taxon>
        <taxon>Haloferacaceae</taxon>
    </lineage>
</organism>
<sequence>MSSNAEPTRAKAWVMAARPQTMPAAISPVLVGV</sequence>
<protein>
    <submittedName>
        <fullName evidence="1">1,4-dihydroxy-2-naphthoate polyprenyltransferase</fullName>
    </submittedName>
</protein>
<dbReference type="Proteomes" id="UP001597111">
    <property type="component" value="Unassembled WGS sequence"/>
</dbReference>
<feature type="non-terminal residue" evidence="1">
    <location>
        <position position="33"/>
    </location>
</feature>
<gene>
    <name evidence="1" type="ORF">ACFR9S_01145</name>
</gene>
<dbReference type="EMBL" id="JBHUDH010000010">
    <property type="protein sequence ID" value="MFD1524907.1"/>
    <property type="molecule type" value="Genomic_DNA"/>
</dbReference>
<name>A0ABD6B2F5_9EURY</name>
<accession>A0ABD6B2F5</accession>
<evidence type="ECO:0000313" key="1">
    <source>
        <dbReference type="EMBL" id="MFD1524907.1"/>
    </source>
</evidence>
<keyword evidence="2" id="KW-1185">Reference proteome</keyword>
<reference evidence="1 2" key="1">
    <citation type="journal article" date="2019" name="Int. J. Syst. Evol. Microbiol.">
        <title>The Global Catalogue of Microorganisms (GCM) 10K type strain sequencing project: providing services to taxonomists for standard genome sequencing and annotation.</title>
        <authorList>
            <consortium name="The Broad Institute Genomics Platform"/>
            <consortium name="The Broad Institute Genome Sequencing Center for Infectious Disease"/>
            <person name="Wu L."/>
            <person name="Ma J."/>
        </authorList>
    </citation>
    <scope>NUCLEOTIDE SEQUENCE [LARGE SCALE GENOMIC DNA]</scope>
    <source>
        <strain evidence="1 2">CGMCC 1.12285</strain>
    </source>
</reference>
<dbReference type="AlphaFoldDB" id="A0ABD6B2F5"/>
<comment type="caution">
    <text evidence="1">The sequence shown here is derived from an EMBL/GenBank/DDBJ whole genome shotgun (WGS) entry which is preliminary data.</text>
</comment>
<evidence type="ECO:0000313" key="2">
    <source>
        <dbReference type="Proteomes" id="UP001597111"/>
    </source>
</evidence>